<organism evidence="2 3">
    <name type="scientific">Teladorsagia circumcincta</name>
    <name type="common">Brown stomach worm</name>
    <name type="synonym">Ostertagia circumcincta</name>
    <dbReference type="NCBI Taxonomy" id="45464"/>
    <lineage>
        <taxon>Eukaryota</taxon>
        <taxon>Metazoa</taxon>
        <taxon>Ecdysozoa</taxon>
        <taxon>Nematoda</taxon>
        <taxon>Chromadorea</taxon>
        <taxon>Rhabditida</taxon>
        <taxon>Rhabditina</taxon>
        <taxon>Rhabditomorpha</taxon>
        <taxon>Strongyloidea</taxon>
        <taxon>Trichostrongylidae</taxon>
        <taxon>Teladorsagia</taxon>
    </lineage>
</organism>
<dbReference type="SUPFAM" id="SSF68923">
    <property type="entry name" value="PEP carboxykinase N-terminal domain"/>
    <property type="match status" value="1"/>
</dbReference>
<dbReference type="AlphaFoldDB" id="A0A2G9UUW2"/>
<protein>
    <recommendedName>
        <fullName evidence="1">Phosphoenolpyruvate carboxykinase GTP-utilising N-terminal domain-containing protein</fullName>
    </recommendedName>
</protein>
<dbReference type="EMBL" id="KZ345343">
    <property type="protein sequence ID" value="PIO74041.1"/>
    <property type="molecule type" value="Genomic_DNA"/>
</dbReference>
<proteinExistence type="predicted"/>
<dbReference type="GO" id="GO:0071333">
    <property type="term" value="P:cellular response to glucose stimulus"/>
    <property type="evidence" value="ECO:0007669"/>
    <property type="project" value="TreeGrafter"/>
</dbReference>
<sequence length="161" mass="18193">MADVKPPIEYLKDRVINCDFCEIDNINLKLPAFPHERGDDAKALCTAPYMHKTDFVVEGYGSVPVVNGDPKWLPIRVRAFLGFHTKLMRPAAIHICNGSFSEAEYLAATLEQMGVLEKMTGRDNVFVARTDPQDSTEKPVYICTTKLEDIESRCRRGDKEK</sequence>
<dbReference type="InterPro" id="IPR035078">
    <property type="entry name" value="PEP_carboxykinase_GTP_N"/>
</dbReference>
<dbReference type="GO" id="GO:0046327">
    <property type="term" value="P:glycerol biosynthetic process from pyruvate"/>
    <property type="evidence" value="ECO:0007669"/>
    <property type="project" value="TreeGrafter"/>
</dbReference>
<dbReference type="GO" id="GO:0006094">
    <property type="term" value="P:gluconeogenesis"/>
    <property type="evidence" value="ECO:0007669"/>
    <property type="project" value="InterPro"/>
</dbReference>
<dbReference type="Proteomes" id="UP000230423">
    <property type="component" value="Unassembled WGS sequence"/>
</dbReference>
<reference evidence="2 3" key="1">
    <citation type="submission" date="2015-09" db="EMBL/GenBank/DDBJ databases">
        <title>Draft genome of the parasitic nematode Teladorsagia circumcincta isolate WARC Sus (inbred).</title>
        <authorList>
            <person name="Mitreva M."/>
        </authorList>
    </citation>
    <scope>NUCLEOTIDE SEQUENCE [LARGE SCALE GENOMIC DNA]</scope>
    <source>
        <strain evidence="2 3">S</strain>
    </source>
</reference>
<keyword evidence="3" id="KW-1185">Reference proteome</keyword>
<dbReference type="GO" id="GO:0019543">
    <property type="term" value="P:propionate catabolic process"/>
    <property type="evidence" value="ECO:0007669"/>
    <property type="project" value="TreeGrafter"/>
</dbReference>
<dbReference type="OrthoDB" id="5844686at2759"/>
<name>A0A2G9UUW2_TELCI</name>
<dbReference type="GO" id="GO:0006107">
    <property type="term" value="P:oxaloacetate metabolic process"/>
    <property type="evidence" value="ECO:0007669"/>
    <property type="project" value="TreeGrafter"/>
</dbReference>
<evidence type="ECO:0000313" key="2">
    <source>
        <dbReference type="EMBL" id="PIO74041.1"/>
    </source>
</evidence>
<dbReference type="GO" id="GO:0004613">
    <property type="term" value="F:phosphoenolpyruvate carboxykinase (GTP) activity"/>
    <property type="evidence" value="ECO:0007669"/>
    <property type="project" value="TreeGrafter"/>
</dbReference>
<gene>
    <name evidence="2" type="ORF">TELCIR_03957</name>
</gene>
<feature type="domain" description="Phosphoenolpyruvate carboxykinase GTP-utilising N-terminal" evidence="1">
    <location>
        <begin position="84"/>
        <end position="154"/>
    </location>
</feature>
<dbReference type="PANTHER" id="PTHR11561">
    <property type="entry name" value="PHOSPHOENOLPYRUVATE CARBOXYKINASE"/>
    <property type="match status" value="1"/>
</dbReference>
<accession>A0A2G9UUW2</accession>
<dbReference type="GO" id="GO:0005829">
    <property type="term" value="C:cytosol"/>
    <property type="evidence" value="ECO:0007669"/>
    <property type="project" value="TreeGrafter"/>
</dbReference>
<dbReference type="InterPro" id="IPR008210">
    <property type="entry name" value="PEP_carboxykinase_N"/>
</dbReference>
<dbReference type="Pfam" id="PF17297">
    <property type="entry name" value="PEPCK_N"/>
    <property type="match status" value="1"/>
</dbReference>
<dbReference type="GO" id="GO:0042594">
    <property type="term" value="P:response to starvation"/>
    <property type="evidence" value="ECO:0007669"/>
    <property type="project" value="TreeGrafter"/>
</dbReference>
<dbReference type="PANTHER" id="PTHR11561:SF0">
    <property type="entry name" value="PHOSPHOENOLPYRUVATE CARBOXYKINASE [GTP]-RELATED"/>
    <property type="match status" value="1"/>
</dbReference>
<evidence type="ECO:0000259" key="1">
    <source>
        <dbReference type="Pfam" id="PF17297"/>
    </source>
</evidence>
<dbReference type="Gene3D" id="3.40.449.10">
    <property type="entry name" value="Phosphoenolpyruvate Carboxykinase, domain 1"/>
    <property type="match status" value="1"/>
</dbReference>
<dbReference type="InterPro" id="IPR008209">
    <property type="entry name" value="PEP_carboxykinase_GTP"/>
</dbReference>
<dbReference type="GO" id="GO:0033993">
    <property type="term" value="P:response to lipid"/>
    <property type="evidence" value="ECO:0007669"/>
    <property type="project" value="TreeGrafter"/>
</dbReference>
<evidence type="ECO:0000313" key="3">
    <source>
        <dbReference type="Proteomes" id="UP000230423"/>
    </source>
</evidence>
<dbReference type="GO" id="GO:0030145">
    <property type="term" value="F:manganese ion binding"/>
    <property type="evidence" value="ECO:0007669"/>
    <property type="project" value="TreeGrafter"/>
</dbReference>
<dbReference type="GO" id="GO:0005525">
    <property type="term" value="F:GTP binding"/>
    <property type="evidence" value="ECO:0007669"/>
    <property type="project" value="InterPro"/>
</dbReference>